<keyword evidence="4" id="KW-1185">Reference proteome</keyword>
<dbReference type="OrthoDB" id="4159781at2759"/>
<name>A0A168CL36_CORFA</name>
<proteinExistence type="predicted"/>
<dbReference type="RefSeq" id="XP_018707389.1">
    <property type="nucleotide sequence ID" value="XM_018845666.1"/>
</dbReference>
<evidence type="ECO:0000313" key="3">
    <source>
        <dbReference type="EMBL" id="OAA71508.1"/>
    </source>
</evidence>
<dbReference type="STRING" id="1081104.A0A168CL36"/>
<evidence type="ECO:0000313" key="4">
    <source>
        <dbReference type="Proteomes" id="UP000076744"/>
    </source>
</evidence>
<dbReference type="EMBL" id="AZHB01000003">
    <property type="protein sequence ID" value="OAA71508.1"/>
    <property type="molecule type" value="Genomic_DNA"/>
</dbReference>
<comment type="caution">
    <text evidence="3">The sequence shown here is derived from an EMBL/GenBank/DDBJ whole genome shotgun (WGS) entry which is preliminary data.</text>
</comment>
<sequence>MSSDNKPDEPVAPAGSKQEDRYATKFAFVNDQSPQDSRSHAMREYWRQRRRTKSDVAGSSSSSSSVTTPQTVRPLTLRPGLSSASSSTGTMTRASSRKSNSSRSPKKAPEPLKQAGIPAQMLSGMNLAIGNCRLDPFDQFPVKLTAQHHKLILHWLTMYANMTFGDSSKARFNPLRDVFFPLDLSNAAAFNAVMAQSAAHLARMQGRMRSTEALQFKAEAIRILSEWMADEKKALSDDVLAAISRILAYERYWGTEAEWLVHRAGLQRLIDQRGGVKALQNNWRLELTIYLISLMSKPSWFDSSNQLWEISDSSMSTGPHPFLGSEDALPRIRSLWLISFIQDTRTLMNNWLELYISGITKYTALQQAVATLHAAVPAYSDLTEGQRFDKQDYTRLACILFIVIMIQSSTSILTQEASGSQFPQATVSLDRIAELDAFLLAREPQWTVSIDELYNTLYHDFSSTTENAHITGYTLHMATVMSYMSPETRRGVEKTLLHILPHIPAQGWQDDNEWTPDALLSSIYGD</sequence>
<keyword evidence="1" id="KW-0539">Nucleus</keyword>
<dbReference type="Pfam" id="PF11951">
    <property type="entry name" value="Fungal_trans_2"/>
    <property type="match status" value="1"/>
</dbReference>
<dbReference type="Proteomes" id="UP000076744">
    <property type="component" value="Unassembled WGS sequence"/>
</dbReference>
<dbReference type="PANTHER" id="PTHR37540:SF5">
    <property type="entry name" value="TRANSCRIPTION FACTOR DOMAIN-CONTAINING PROTEIN"/>
    <property type="match status" value="1"/>
</dbReference>
<dbReference type="AlphaFoldDB" id="A0A168CL36"/>
<evidence type="ECO:0000256" key="2">
    <source>
        <dbReference type="SAM" id="MobiDB-lite"/>
    </source>
</evidence>
<evidence type="ECO:0008006" key="5">
    <source>
        <dbReference type="Google" id="ProtNLM"/>
    </source>
</evidence>
<dbReference type="PANTHER" id="PTHR37540">
    <property type="entry name" value="TRANSCRIPTION FACTOR (ACR-2), PUTATIVE-RELATED-RELATED"/>
    <property type="match status" value="1"/>
</dbReference>
<protein>
    <recommendedName>
        <fullName evidence="5">Tachykinin family protein</fullName>
    </recommendedName>
</protein>
<feature type="compositionally biased region" description="Polar residues" evidence="2">
    <location>
        <begin position="82"/>
        <end position="92"/>
    </location>
</feature>
<reference evidence="3 4" key="1">
    <citation type="journal article" date="2016" name="Genome Biol. Evol.">
        <title>Divergent and convergent evolution of fungal pathogenicity.</title>
        <authorList>
            <person name="Shang Y."/>
            <person name="Xiao G."/>
            <person name="Zheng P."/>
            <person name="Cen K."/>
            <person name="Zhan S."/>
            <person name="Wang C."/>
        </authorList>
    </citation>
    <scope>NUCLEOTIDE SEQUENCE [LARGE SCALE GENOMIC DNA]</scope>
    <source>
        <strain evidence="3 4">ARSEF 2679</strain>
    </source>
</reference>
<feature type="compositionally biased region" description="Basic and acidic residues" evidence="2">
    <location>
        <begin position="37"/>
        <end position="47"/>
    </location>
</feature>
<organism evidence="3 4">
    <name type="scientific">Cordyceps fumosorosea (strain ARSEF 2679)</name>
    <name type="common">Isaria fumosorosea</name>
    <dbReference type="NCBI Taxonomy" id="1081104"/>
    <lineage>
        <taxon>Eukaryota</taxon>
        <taxon>Fungi</taxon>
        <taxon>Dikarya</taxon>
        <taxon>Ascomycota</taxon>
        <taxon>Pezizomycotina</taxon>
        <taxon>Sordariomycetes</taxon>
        <taxon>Hypocreomycetidae</taxon>
        <taxon>Hypocreales</taxon>
        <taxon>Cordycipitaceae</taxon>
        <taxon>Cordyceps</taxon>
    </lineage>
</organism>
<gene>
    <name evidence="3" type="ORF">ISF_02059</name>
</gene>
<feature type="compositionally biased region" description="Low complexity" evidence="2">
    <location>
        <begin position="93"/>
        <end position="103"/>
    </location>
</feature>
<feature type="region of interest" description="Disordered" evidence="2">
    <location>
        <begin position="1"/>
        <end position="117"/>
    </location>
</feature>
<accession>A0A168CL36</accession>
<dbReference type="InterPro" id="IPR021858">
    <property type="entry name" value="Fun_TF"/>
</dbReference>
<evidence type="ECO:0000256" key="1">
    <source>
        <dbReference type="ARBA" id="ARBA00023242"/>
    </source>
</evidence>
<dbReference type="GeneID" id="30018351"/>